<dbReference type="GO" id="GO:0007131">
    <property type="term" value="P:reciprocal meiotic recombination"/>
    <property type="evidence" value="ECO:0007669"/>
    <property type="project" value="InterPro"/>
</dbReference>
<feature type="region of interest" description="Disordered" evidence="2">
    <location>
        <begin position="152"/>
        <end position="249"/>
    </location>
</feature>
<evidence type="ECO:0000256" key="1">
    <source>
        <dbReference type="ARBA" id="ARBA00023254"/>
    </source>
</evidence>
<proteinExistence type="predicted"/>
<feature type="compositionally biased region" description="Basic and acidic residues" evidence="2">
    <location>
        <begin position="162"/>
        <end position="181"/>
    </location>
</feature>
<dbReference type="GO" id="GO:0016925">
    <property type="term" value="P:protein sumoylation"/>
    <property type="evidence" value="ECO:0007669"/>
    <property type="project" value="TreeGrafter"/>
</dbReference>
<accession>A0A165H7F3</accession>
<sequence length="249" mass="28564">MSHASTSTREFDFWEFVNCSRCHLPFAAEAGAPSVPFWLTECGHVICNNHLNADQSCAQCEERGIQLMPLQQDMELPMSDWFRSAPSALDSIAFSTRFQMDTLASLVRHYKKKYSHQRLILERLKGEYKNLKRYHPTVEDLQAENEQIRRYAEYGQGTSSDIRNDNGKRRMLDSHYSHPDGARNSSSPRSIVTPVGPDRLTLPPDHQQPTFTSRRASHSDDPSQAFQDQSGRQQRDRPGSRRFAQYAPC</sequence>
<keyword evidence="5" id="KW-1185">Reference proteome</keyword>
<evidence type="ECO:0000313" key="5">
    <source>
        <dbReference type="Proteomes" id="UP000076871"/>
    </source>
</evidence>
<dbReference type="PANTHER" id="PTHR22663">
    <property type="entry name" value="RING FINGER PROTEIN NARYA-RELATED"/>
    <property type="match status" value="1"/>
</dbReference>
<dbReference type="Proteomes" id="UP000076871">
    <property type="component" value="Unassembled WGS sequence"/>
</dbReference>
<dbReference type="GeneID" id="63827520"/>
<dbReference type="AlphaFoldDB" id="A0A165H7F3"/>
<dbReference type="GO" id="GO:0000795">
    <property type="term" value="C:synaptonemal complex"/>
    <property type="evidence" value="ECO:0007669"/>
    <property type="project" value="InterPro"/>
</dbReference>
<dbReference type="InParanoid" id="A0A165H7F3"/>
<dbReference type="InterPro" id="IPR042123">
    <property type="entry name" value="Zip3/RNF212-like"/>
</dbReference>
<dbReference type="OrthoDB" id="2535391at2759"/>
<evidence type="ECO:0000259" key="3">
    <source>
        <dbReference type="Pfam" id="PF14634"/>
    </source>
</evidence>
<organism evidence="4 5">
    <name type="scientific">Laetiporus sulphureus 93-53</name>
    <dbReference type="NCBI Taxonomy" id="1314785"/>
    <lineage>
        <taxon>Eukaryota</taxon>
        <taxon>Fungi</taxon>
        <taxon>Dikarya</taxon>
        <taxon>Basidiomycota</taxon>
        <taxon>Agaricomycotina</taxon>
        <taxon>Agaricomycetes</taxon>
        <taxon>Polyporales</taxon>
        <taxon>Laetiporus</taxon>
    </lineage>
</organism>
<dbReference type="RefSeq" id="XP_040769088.1">
    <property type="nucleotide sequence ID" value="XM_040910491.1"/>
</dbReference>
<feature type="domain" description="RING-type" evidence="3">
    <location>
        <begin position="18"/>
        <end position="61"/>
    </location>
</feature>
<evidence type="ECO:0000313" key="4">
    <source>
        <dbReference type="EMBL" id="KZT11348.1"/>
    </source>
</evidence>
<dbReference type="GO" id="GO:0019789">
    <property type="term" value="F:SUMO transferase activity"/>
    <property type="evidence" value="ECO:0007669"/>
    <property type="project" value="InterPro"/>
</dbReference>
<protein>
    <recommendedName>
        <fullName evidence="3">RING-type domain-containing protein</fullName>
    </recommendedName>
</protein>
<feature type="compositionally biased region" description="Polar residues" evidence="2">
    <location>
        <begin position="222"/>
        <end position="232"/>
    </location>
</feature>
<dbReference type="GO" id="GO:0007129">
    <property type="term" value="P:homologous chromosome pairing at meiosis"/>
    <property type="evidence" value="ECO:0007669"/>
    <property type="project" value="TreeGrafter"/>
</dbReference>
<dbReference type="Pfam" id="PF14634">
    <property type="entry name" value="zf-RING_5"/>
    <property type="match status" value="1"/>
</dbReference>
<name>A0A165H7F3_9APHY</name>
<dbReference type="STRING" id="1314785.A0A165H7F3"/>
<keyword evidence="1" id="KW-0469">Meiosis</keyword>
<dbReference type="InterPro" id="IPR001841">
    <property type="entry name" value="Znf_RING"/>
</dbReference>
<dbReference type="EMBL" id="KV427607">
    <property type="protein sequence ID" value="KZT11348.1"/>
    <property type="molecule type" value="Genomic_DNA"/>
</dbReference>
<dbReference type="PANTHER" id="PTHR22663:SF17">
    <property type="entry name" value="RING FINGER PROTEIN NARYA-RELATED"/>
    <property type="match status" value="1"/>
</dbReference>
<gene>
    <name evidence="4" type="ORF">LAESUDRAFT_734218</name>
</gene>
<reference evidence="4 5" key="1">
    <citation type="journal article" date="2016" name="Mol. Biol. Evol.">
        <title>Comparative Genomics of Early-Diverging Mushroom-Forming Fungi Provides Insights into the Origins of Lignocellulose Decay Capabilities.</title>
        <authorList>
            <person name="Nagy L.G."/>
            <person name="Riley R."/>
            <person name="Tritt A."/>
            <person name="Adam C."/>
            <person name="Daum C."/>
            <person name="Floudas D."/>
            <person name="Sun H."/>
            <person name="Yadav J.S."/>
            <person name="Pangilinan J."/>
            <person name="Larsson K.H."/>
            <person name="Matsuura K."/>
            <person name="Barry K."/>
            <person name="Labutti K."/>
            <person name="Kuo R."/>
            <person name="Ohm R.A."/>
            <person name="Bhattacharya S.S."/>
            <person name="Shirouzu T."/>
            <person name="Yoshinaga Y."/>
            <person name="Martin F.M."/>
            <person name="Grigoriev I.V."/>
            <person name="Hibbett D.S."/>
        </authorList>
    </citation>
    <scope>NUCLEOTIDE SEQUENCE [LARGE SCALE GENOMIC DNA]</scope>
    <source>
        <strain evidence="4 5">93-53</strain>
    </source>
</reference>
<evidence type="ECO:0000256" key="2">
    <source>
        <dbReference type="SAM" id="MobiDB-lite"/>
    </source>
</evidence>